<dbReference type="Proteomes" id="UP000771749">
    <property type="component" value="Unassembled WGS sequence"/>
</dbReference>
<dbReference type="SUPFAM" id="SSF81573">
    <property type="entry name" value="F1F0 ATP synthase subunit B, membrane domain"/>
    <property type="match status" value="1"/>
</dbReference>
<reference evidence="1" key="2">
    <citation type="journal article" date="2021" name="PeerJ">
        <title>Extensive microbial diversity within the chicken gut microbiome revealed by metagenomics and culture.</title>
        <authorList>
            <person name="Gilroy R."/>
            <person name="Ravi A."/>
            <person name="Getino M."/>
            <person name="Pursley I."/>
            <person name="Horton D.L."/>
            <person name="Alikhan N.F."/>
            <person name="Baker D."/>
            <person name="Gharbi K."/>
            <person name="Hall N."/>
            <person name="Watson M."/>
            <person name="Adriaenssens E.M."/>
            <person name="Foster-Nyarko E."/>
            <person name="Jarju S."/>
            <person name="Secka A."/>
            <person name="Antonio M."/>
            <person name="Oren A."/>
            <person name="Chaudhuri R.R."/>
            <person name="La Ragione R."/>
            <person name="Hildebrand F."/>
            <person name="Pallen M.J."/>
        </authorList>
    </citation>
    <scope>NUCLEOTIDE SEQUENCE</scope>
    <source>
        <strain evidence="1">F1-3629</strain>
    </source>
</reference>
<reference evidence="1" key="1">
    <citation type="submission" date="2020-10" db="EMBL/GenBank/DDBJ databases">
        <authorList>
            <person name="Gilroy R."/>
        </authorList>
    </citation>
    <scope>NUCLEOTIDE SEQUENCE</scope>
    <source>
        <strain evidence="1">F1-3629</strain>
    </source>
</reference>
<protein>
    <recommendedName>
        <fullName evidence="3">V-type ATP synthase subunit E</fullName>
    </recommendedName>
</protein>
<proteinExistence type="predicted"/>
<name>A0A940DPM1_9BACT</name>
<dbReference type="EMBL" id="JADIMJ010000085">
    <property type="protein sequence ID" value="MBO8454200.1"/>
    <property type="molecule type" value="Genomic_DNA"/>
</dbReference>
<evidence type="ECO:0000313" key="1">
    <source>
        <dbReference type="EMBL" id="MBO8454200.1"/>
    </source>
</evidence>
<sequence length="203" mass="21951">MQNKLQELTDKLYNEGLSKGKQEGEAVLANARVQAAEIVENAKKEAAGIVAAARKEAENIRSKADGDLRIAAGQSIEATRQAIENLVVCNLTEKEVSSALTSAAFVKELLTAVVKAYSASSEAEELDAVLPEALKKETEPFIRKELASMLKGGLNVTYSKKISGGFTISPKGSGYFISFTDETFNSLISEYLRPATKKILFEK</sequence>
<dbReference type="InterPro" id="IPR028987">
    <property type="entry name" value="ATP_synth_B-like_membr_sf"/>
</dbReference>
<gene>
    <name evidence="1" type="ORF">IAC07_05695</name>
</gene>
<organism evidence="1 2">
    <name type="scientific">Candidatus Cryptobacteroides gallistercoris</name>
    <dbReference type="NCBI Taxonomy" id="2840765"/>
    <lineage>
        <taxon>Bacteria</taxon>
        <taxon>Pseudomonadati</taxon>
        <taxon>Bacteroidota</taxon>
        <taxon>Bacteroidia</taxon>
        <taxon>Bacteroidales</taxon>
        <taxon>Candidatus Cryptobacteroides</taxon>
    </lineage>
</organism>
<comment type="caution">
    <text evidence="1">The sequence shown here is derived from an EMBL/GenBank/DDBJ whole genome shotgun (WGS) entry which is preliminary data.</text>
</comment>
<evidence type="ECO:0000313" key="2">
    <source>
        <dbReference type="Proteomes" id="UP000771749"/>
    </source>
</evidence>
<accession>A0A940DPM1</accession>
<evidence type="ECO:0008006" key="3">
    <source>
        <dbReference type="Google" id="ProtNLM"/>
    </source>
</evidence>
<dbReference type="AlphaFoldDB" id="A0A940DPM1"/>